<accession>A0A409YVE9</accession>
<dbReference type="STRING" id="231916.A0A409YVE9"/>
<keyword evidence="3" id="KW-1185">Reference proteome</keyword>
<protein>
    <submittedName>
        <fullName evidence="2">Uncharacterized protein</fullName>
    </submittedName>
</protein>
<feature type="region of interest" description="Disordered" evidence="1">
    <location>
        <begin position="310"/>
        <end position="332"/>
    </location>
</feature>
<evidence type="ECO:0000313" key="3">
    <source>
        <dbReference type="Proteomes" id="UP000284706"/>
    </source>
</evidence>
<feature type="compositionally biased region" description="Basic and acidic residues" evidence="1">
    <location>
        <begin position="310"/>
        <end position="322"/>
    </location>
</feature>
<feature type="compositionally biased region" description="Basic residues" evidence="1">
    <location>
        <begin position="323"/>
        <end position="332"/>
    </location>
</feature>
<comment type="caution">
    <text evidence="2">The sequence shown here is derived from an EMBL/GenBank/DDBJ whole genome shotgun (WGS) entry which is preliminary data.</text>
</comment>
<feature type="region of interest" description="Disordered" evidence="1">
    <location>
        <begin position="114"/>
        <end position="156"/>
    </location>
</feature>
<evidence type="ECO:0000313" key="2">
    <source>
        <dbReference type="EMBL" id="PPR06943.1"/>
    </source>
</evidence>
<dbReference type="Proteomes" id="UP000284706">
    <property type="component" value="Unassembled WGS sequence"/>
</dbReference>
<name>A0A409YVE9_9AGAR</name>
<gene>
    <name evidence="2" type="ORF">CVT26_004132</name>
</gene>
<dbReference type="AlphaFoldDB" id="A0A409YVE9"/>
<dbReference type="EMBL" id="NHYE01000220">
    <property type="protein sequence ID" value="PPR06943.1"/>
    <property type="molecule type" value="Genomic_DNA"/>
</dbReference>
<sequence length="748" mass="84233">MPESKEGTCSGLQCDHFVQNTQSNQREVRGLWHDTTNAEGAASASGSLAREGHVHPLLSSSSVLRGQNKQQTGIFPPAFASPDDVAISRHRLVLTKAVPSPRNVFLCFKYPKFEPSESPEPKLPTGLNWPIDADTETATNDESESDCSDDEGDEGDMKCEVVPQSADENPGSLGCSDTDCELVSGDGQALPVEQLGVTETTTNSDPLKQVKTYWLQVQFLKHTSVQIFTRDEWTDAICKVPKTLRGFKVGLAIEFKEHVLAFLTLDLLVQFHWAPLRSKLPAQQANIYTHPRKFMKELVDWMKERRFGKPESEDLEPKEKKTPKSKHKENKKVKLPTRNGLAIAAIRNTTSIFSGCGLYTMSEVFHKAGLPLSLTEKQLFDNPSRTARLVSAFLDFSIEGYEETWNFMKPFFRGFLLTCHRTERMLYAKTLKVYGKDRVHITGRFKDLLNMYKSCSSESDECFDVFEPNYIQRAIARDDVVLGSLIFGHDVWLNFAKDLGEQIASDPFKPNALTRYFSGPDFKGCPNFLSLEHYTTLFVQDRETAWVPTLYYRNPSTKDLWTVLPITSDTRSMELIEGSERKKHLLSNATQHTEVFTVGPLDFCGVAERLTGPGGIEIVMPCKLDPRQTAFFQHRQLIGAEAAKLRGKGLAKAGLDNAQRRKIQAKLSKAPPQLIPAKRSAEHDDKENQLVCPKKRCYKKNRQSADRDIMASLTFTSRVRASRNSYFRDSSVTSTSSSLDEVSFMHNR</sequence>
<dbReference type="OrthoDB" id="3268838at2759"/>
<evidence type="ECO:0000256" key="1">
    <source>
        <dbReference type="SAM" id="MobiDB-lite"/>
    </source>
</evidence>
<dbReference type="InParanoid" id="A0A409YVE9"/>
<feature type="compositionally biased region" description="Acidic residues" evidence="1">
    <location>
        <begin position="133"/>
        <end position="154"/>
    </location>
</feature>
<proteinExistence type="predicted"/>
<reference evidence="2 3" key="1">
    <citation type="journal article" date="2018" name="Evol. Lett.">
        <title>Horizontal gene cluster transfer increased hallucinogenic mushroom diversity.</title>
        <authorList>
            <person name="Reynolds H.T."/>
            <person name="Vijayakumar V."/>
            <person name="Gluck-Thaler E."/>
            <person name="Korotkin H.B."/>
            <person name="Matheny P.B."/>
            <person name="Slot J.C."/>
        </authorList>
    </citation>
    <scope>NUCLEOTIDE SEQUENCE [LARGE SCALE GENOMIC DNA]</scope>
    <source>
        <strain evidence="2 3">SRW20</strain>
    </source>
</reference>
<organism evidence="2 3">
    <name type="scientific">Gymnopilus dilepis</name>
    <dbReference type="NCBI Taxonomy" id="231916"/>
    <lineage>
        <taxon>Eukaryota</taxon>
        <taxon>Fungi</taxon>
        <taxon>Dikarya</taxon>
        <taxon>Basidiomycota</taxon>
        <taxon>Agaricomycotina</taxon>
        <taxon>Agaricomycetes</taxon>
        <taxon>Agaricomycetidae</taxon>
        <taxon>Agaricales</taxon>
        <taxon>Agaricineae</taxon>
        <taxon>Hymenogastraceae</taxon>
        <taxon>Gymnopilus</taxon>
    </lineage>
</organism>